<dbReference type="Proteomes" id="UP001341840">
    <property type="component" value="Unassembled WGS sequence"/>
</dbReference>
<organism evidence="1 2">
    <name type="scientific">Stylosanthes scabra</name>
    <dbReference type="NCBI Taxonomy" id="79078"/>
    <lineage>
        <taxon>Eukaryota</taxon>
        <taxon>Viridiplantae</taxon>
        <taxon>Streptophyta</taxon>
        <taxon>Embryophyta</taxon>
        <taxon>Tracheophyta</taxon>
        <taxon>Spermatophyta</taxon>
        <taxon>Magnoliopsida</taxon>
        <taxon>eudicotyledons</taxon>
        <taxon>Gunneridae</taxon>
        <taxon>Pentapetalae</taxon>
        <taxon>rosids</taxon>
        <taxon>fabids</taxon>
        <taxon>Fabales</taxon>
        <taxon>Fabaceae</taxon>
        <taxon>Papilionoideae</taxon>
        <taxon>50 kb inversion clade</taxon>
        <taxon>dalbergioids sensu lato</taxon>
        <taxon>Dalbergieae</taxon>
        <taxon>Pterocarpus clade</taxon>
        <taxon>Stylosanthes</taxon>
    </lineage>
</organism>
<name>A0ABU6Q9Q4_9FABA</name>
<accession>A0ABU6Q9Q4</accession>
<gene>
    <name evidence="1" type="ORF">PIB30_024516</name>
</gene>
<keyword evidence="2" id="KW-1185">Reference proteome</keyword>
<sequence>MVKDFFDNGNLPKEANLTWVALALKEGGIDDIRDYRPISEEQAAFVGGRKILDGALIACEVIHWVKRRKLPA</sequence>
<reference evidence="1 2" key="1">
    <citation type="journal article" date="2023" name="Plants (Basel)">
        <title>Bridging the Gap: Combining Genomics and Transcriptomics Approaches to Understand Stylosanthes scabra, an Orphan Legume from the Brazilian Caatinga.</title>
        <authorList>
            <person name="Ferreira-Neto J.R.C."/>
            <person name="da Silva M.D."/>
            <person name="Binneck E."/>
            <person name="de Melo N.F."/>
            <person name="da Silva R.H."/>
            <person name="de Melo A.L.T.M."/>
            <person name="Pandolfi V."/>
            <person name="Bustamante F.O."/>
            <person name="Brasileiro-Vidal A.C."/>
            <person name="Benko-Iseppon A.M."/>
        </authorList>
    </citation>
    <scope>NUCLEOTIDE SEQUENCE [LARGE SCALE GENOMIC DNA]</scope>
    <source>
        <tissue evidence="1">Leaves</tissue>
    </source>
</reference>
<comment type="caution">
    <text evidence="1">The sequence shown here is derived from an EMBL/GenBank/DDBJ whole genome shotgun (WGS) entry which is preliminary data.</text>
</comment>
<dbReference type="EMBL" id="JASCZI010000088">
    <property type="protein sequence ID" value="MED6108486.1"/>
    <property type="molecule type" value="Genomic_DNA"/>
</dbReference>
<evidence type="ECO:0000313" key="1">
    <source>
        <dbReference type="EMBL" id="MED6108486.1"/>
    </source>
</evidence>
<proteinExistence type="predicted"/>
<protein>
    <submittedName>
        <fullName evidence="1">Uncharacterized protein</fullName>
    </submittedName>
</protein>
<evidence type="ECO:0000313" key="2">
    <source>
        <dbReference type="Proteomes" id="UP001341840"/>
    </source>
</evidence>